<dbReference type="GO" id="GO:0016887">
    <property type="term" value="F:ATP hydrolysis activity"/>
    <property type="evidence" value="ECO:0007669"/>
    <property type="project" value="InterPro"/>
</dbReference>
<dbReference type="SUPFAM" id="SSF52540">
    <property type="entry name" value="P-loop containing nucleoside triphosphate hydrolases"/>
    <property type="match status" value="1"/>
</dbReference>
<dbReference type="Pfam" id="PF13304">
    <property type="entry name" value="AAA_21"/>
    <property type="match status" value="1"/>
</dbReference>
<dbReference type="EMBL" id="SNRY01000549">
    <property type="protein sequence ID" value="KAA6339284.1"/>
    <property type="molecule type" value="Genomic_DNA"/>
</dbReference>
<reference evidence="2" key="1">
    <citation type="submission" date="2019-03" db="EMBL/GenBank/DDBJ databases">
        <title>Single cell metagenomics reveals metabolic interactions within the superorganism composed of flagellate Streblomastix strix and complex community of Bacteroidetes bacteria on its surface.</title>
        <authorList>
            <person name="Treitli S.C."/>
            <person name="Kolisko M."/>
            <person name="Husnik F."/>
            <person name="Keeling P."/>
            <person name="Hampl V."/>
        </authorList>
    </citation>
    <scope>NUCLEOTIDE SEQUENCE</scope>
    <source>
        <strain evidence="2">STM</strain>
    </source>
</reference>
<dbReference type="Gene3D" id="3.40.50.300">
    <property type="entry name" value="P-loop containing nucleotide triphosphate hydrolases"/>
    <property type="match status" value="1"/>
</dbReference>
<protein>
    <recommendedName>
        <fullName evidence="1">ATPase AAA-type core domain-containing protein</fullName>
    </recommendedName>
</protein>
<organism evidence="2">
    <name type="scientific">termite gut metagenome</name>
    <dbReference type="NCBI Taxonomy" id="433724"/>
    <lineage>
        <taxon>unclassified sequences</taxon>
        <taxon>metagenomes</taxon>
        <taxon>organismal metagenomes</taxon>
    </lineage>
</organism>
<gene>
    <name evidence="2" type="ORF">EZS27_012777</name>
</gene>
<dbReference type="GO" id="GO:0005524">
    <property type="term" value="F:ATP binding"/>
    <property type="evidence" value="ECO:0007669"/>
    <property type="project" value="InterPro"/>
</dbReference>
<accession>A0A5J4RZJ7</accession>
<feature type="domain" description="ATPase AAA-type core" evidence="1">
    <location>
        <begin position="48"/>
        <end position="342"/>
    </location>
</feature>
<dbReference type="InterPro" id="IPR003959">
    <property type="entry name" value="ATPase_AAA_core"/>
</dbReference>
<dbReference type="PANTHER" id="PTHR40396">
    <property type="entry name" value="ATPASE-LIKE PROTEIN"/>
    <property type="match status" value="1"/>
</dbReference>
<dbReference type="AlphaFoldDB" id="A0A5J4RZJ7"/>
<evidence type="ECO:0000259" key="1">
    <source>
        <dbReference type="Pfam" id="PF13304"/>
    </source>
</evidence>
<name>A0A5J4RZJ7_9ZZZZ</name>
<dbReference type="PANTHER" id="PTHR40396:SF1">
    <property type="entry name" value="ATPASE AAA-TYPE CORE DOMAIN-CONTAINING PROTEIN"/>
    <property type="match status" value="1"/>
</dbReference>
<sequence length="407" mass="47258">MIVNFSIQNFGSIKNKQTLSFEADKSTHLEDYYVIRANGLRLLKLGLIYGANASGKTTILKAFDFLRHLVLKPENQKTELLKFEPFLFDRDTPNQNTIFSIEFIQNETHYYYKVVLNKKAIVSEELKDYTHNKAKIFERTTDLDKQFAKITYGTKIKTDKVFEKTLASNTLWNNTLFGGFLKTNIEFKELKDVTDWFKDYLNPLITAQTELDNYITSHIDESEIKKGVVLDILRKADFNISNILIKKNDGPDVLFDFFDLIIEHEVNNEKYRLPFREESQGTQRYYGFAGFLYLLIKNATAFPIDELESSLHPDLFLHFLLSFLVNSKKSQIIATTHNREILNNKDIFRNDAIWITDKSEDSSTKLYSLADFDTSVIRDTSNIYNAYKIGRLGGVPNLGDYYIDTEE</sequence>
<evidence type="ECO:0000313" key="2">
    <source>
        <dbReference type="EMBL" id="KAA6339284.1"/>
    </source>
</evidence>
<proteinExistence type="predicted"/>
<comment type="caution">
    <text evidence="2">The sequence shown here is derived from an EMBL/GenBank/DDBJ whole genome shotgun (WGS) entry which is preliminary data.</text>
</comment>
<dbReference type="InterPro" id="IPR027417">
    <property type="entry name" value="P-loop_NTPase"/>
</dbReference>